<evidence type="ECO:0000313" key="1">
    <source>
        <dbReference type="EMBL" id="QJQ05827.1"/>
    </source>
</evidence>
<evidence type="ECO:0000313" key="2">
    <source>
        <dbReference type="Proteomes" id="UP000274350"/>
    </source>
</evidence>
<gene>
    <name evidence="1" type="ORF">EJG51_008195</name>
</gene>
<proteinExistence type="predicted"/>
<dbReference type="EMBL" id="CP051152">
    <property type="protein sequence ID" value="QJQ05827.1"/>
    <property type="molecule type" value="Genomic_DNA"/>
</dbReference>
<dbReference type="KEGG" id="upi:EJG51_008195"/>
<sequence>MRLFVSRDSLGKLAVDCRVNGENFAAVQDILTAYASRWPERGLEFSHSNIW</sequence>
<protein>
    <submittedName>
        <fullName evidence="1">Uncharacterized protein</fullName>
    </submittedName>
</protein>
<reference evidence="1 2" key="1">
    <citation type="journal article" date="2019" name="Int. J. Syst. Evol. Microbiol.">
        <title>Undibacterium piscinae sp. nov., isolated from Korean shiner intestine.</title>
        <authorList>
            <person name="Lee S.Y."/>
            <person name="Kang W."/>
            <person name="Kim P.S."/>
            <person name="Kim H.S."/>
            <person name="Sung H."/>
            <person name="Shin N.R."/>
            <person name="Whon T.W."/>
            <person name="Yun J.H."/>
            <person name="Lee J.Y."/>
            <person name="Lee J.Y."/>
            <person name="Jung M.J."/>
            <person name="Jeong Y.S."/>
            <person name="Tak E.J."/>
            <person name="Han J.E."/>
            <person name="Hyun D.W."/>
            <person name="Kang M.S."/>
            <person name="Lee K.E."/>
            <person name="Lee B.H."/>
            <person name="Bae J.W."/>
        </authorList>
    </citation>
    <scope>NUCLEOTIDE SEQUENCE [LARGE SCALE GENOMIC DNA]</scope>
    <source>
        <strain evidence="1 2">S11R28</strain>
    </source>
</reference>
<organism evidence="1 2">
    <name type="scientific">Undibacterium piscinae</name>
    <dbReference type="NCBI Taxonomy" id="2495591"/>
    <lineage>
        <taxon>Bacteria</taxon>
        <taxon>Pseudomonadati</taxon>
        <taxon>Pseudomonadota</taxon>
        <taxon>Betaproteobacteria</taxon>
        <taxon>Burkholderiales</taxon>
        <taxon>Oxalobacteraceae</taxon>
        <taxon>Undibacterium</taxon>
    </lineage>
</organism>
<dbReference type="Proteomes" id="UP000274350">
    <property type="component" value="Chromosome"/>
</dbReference>
<keyword evidence="2" id="KW-1185">Reference proteome</keyword>
<accession>A0A6M4A5H4</accession>
<name>A0A6M4A5H4_9BURK</name>
<dbReference type="AlphaFoldDB" id="A0A6M4A5H4"/>